<sequence length="77" mass="8671">MLDRRSMDMRKVIGSNFARLRKSKGLTQEAVAEKSGFSQSYIGWLERGQRNPTAISIWMLAQSVDAMPADLVQPITE</sequence>
<keyword evidence="6" id="KW-1185">Reference proteome</keyword>
<evidence type="ECO:0000256" key="1">
    <source>
        <dbReference type="ARBA" id="ARBA00023015"/>
    </source>
</evidence>
<dbReference type="SMART" id="SM00530">
    <property type="entry name" value="HTH_XRE"/>
    <property type="match status" value="1"/>
</dbReference>
<evidence type="ECO:0000313" key="6">
    <source>
        <dbReference type="Proteomes" id="UP000566324"/>
    </source>
</evidence>
<dbReference type="EMBL" id="JACHNZ010000042">
    <property type="protein sequence ID" value="MBB4633405.1"/>
    <property type="molecule type" value="Genomic_DNA"/>
</dbReference>
<dbReference type="Proteomes" id="UP000566324">
    <property type="component" value="Unassembled WGS sequence"/>
</dbReference>
<dbReference type="GO" id="GO:0003700">
    <property type="term" value="F:DNA-binding transcription factor activity"/>
    <property type="evidence" value="ECO:0007669"/>
    <property type="project" value="TreeGrafter"/>
</dbReference>
<dbReference type="InterPro" id="IPR001387">
    <property type="entry name" value="Cro/C1-type_HTH"/>
</dbReference>
<name>A0A7W7B5D3_9SPHN</name>
<keyword evidence="1" id="KW-0805">Transcription regulation</keyword>
<dbReference type="InterPro" id="IPR010982">
    <property type="entry name" value="Lambda_DNA-bd_dom_sf"/>
</dbReference>
<keyword evidence="2" id="KW-0238">DNA-binding</keyword>
<dbReference type="PANTHER" id="PTHR46797:SF23">
    <property type="entry name" value="HTH-TYPE TRANSCRIPTIONAL REGULATOR SUTR"/>
    <property type="match status" value="1"/>
</dbReference>
<dbReference type="PANTHER" id="PTHR46797">
    <property type="entry name" value="HTH-TYPE TRANSCRIPTIONAL REGULATOR"/>
    <property type="match status" value="1"/>
</dbReference>
<dbReference type="CDD" id="cd00093">
    <property type="entry name" value="HTH_XRE"/>
    <property type="match status" value="1"/>
</dbReference>
<gene>
    <name evidence="5" type="ORF">GGQ98_003043</name>
</gene>
<evidence type="ECO:0000313" key="5">
    <source>
        <dbReference type="EMBL" id="MBB4633405.1"/>
    </source>
</evidence>
<dbReference type="AlphaFoldDB" id="A0A7W7B5D3"/>
<comment type="caution">
    <text evidence="5">The sequence shown here is derived from an EMBL/GenBank/DDBJ whole genome shotgun (WGS) entry which is preliminary data.</text>
</comment>
<reference evidence="5 6" key="1">
    <citation type="submission" date="2020-08" db="EMBL/GenBank/DDBJ databases">
        <title>Genomic Encyclopedia of Type Strains, Phase IV (KMG-IV): sequencing the most valuable type-strain genomes for metagenomic binning, comparative biology and taxonomic classification.</title>
        <authorList>
            <person name="Goeker M."/>
        </authorList>
    </citation>
    <scope>NUCLEOTIDE SEQUENCE [LARGE SCALE GENOMIC DNA]</scope>
    <source>
        <strain evidence="5 6">DSM 17328</strain>
    </source>
</reference>
<feature type="domain" description="HTH cro/C1-type" evidence="4">
    <location>
        <begin position="17"/>
        <end position="71"/>
    </location>
</feature>
<dbReference type="PROSITE" id="PS50943">
    <property type="entry name" value="HTH_CROC1"/>
    <property type="match status" value="1"/>
</dbReference>
<evidence type="ECO:0000259" key="4">
    <source>
        <dbReference type="PROSITE" id="PS50943"/>
    </source>
</evidence>
<dbReference type="GO" id="GO:0003677">
    <property type="term" value="F:DNA binding"/>
    <property type="evidence" value="ECO:0007669"/>
    <property type="project" value="UniProtKB-KW"/>
</dbReference>
<proteinExistence type="predicted"/>
<protein>
    <submittedName>
        <fullName evidence="5">Transcriptional regulator with XRE-family HTH domain</fullName>
    </submittedName>
</protein>
<dbReference type="InterPro" id="IPR050807">
    <property type="entry name" value="TransReg_Diox_bact_type"/>
</dbReference>
<dbReference type="GO" id="GO:0005829">
    <property type="term" value="C:cytosol"/>
    <property type="evidence" value="ECO:0007669"/>
    <property type="project" value="TreeGrafter"/>
</dbReference>
<evidence type="ECO:0000256" key="2">
    <source>
        <dbReference type="ARBA" id="ARBA00023125"/>
    </source>
</evidence>
<dbReference type="SUPFAM" id="SSF47413">
    <property type="entry name" value="lambda repressor-like DNA-binding domains"/>
    <property type="match status" value="1"/>
</dbReference>
<dbReference type="Gene3D" id="1.10.260.40">
    <property type="entry name" value="lambda repressor-like DNA-binding domains"/>
    <property type="match status" value="1"/>
</dbReference>
<dbReference type="Pfam" id="PF01381">
    <property type="entry name" value="HTH_3"/>
    <property type="match status" value="1"/>
</dbReference>
<organism evidence="5 6">
    <name type="scientific">Sphingosinicella soli</name>
    <dbReference type="NCBI Taxonomy" id="333708"/>
    <lineage>
        <taxon>Bacteria</taxon>
        <taxon>Pseudomonadati</taxon>
        <taxon>Pseudomonadota</taxon>
        <taxon>Alphaproteobacteria</taxon>
        <taxon>Sphingomonadales</taxon>
        <taxon>Sphingosinicellaceae</taxon>
        <taxon>Sphingosinicella</taxon>
    </lineage>
</organism>
<accession>A0A7W7B5D3</accession>
<evidence type="ECO:0000256" key="3">
    <source>
        <dbReference type="ARBA" id="ARBA00023163"/>
    </source>
</evidence>
<keyword evidence="3" id="KW-0804">Transcription</keyword>